<organism evidence="2 3">
    <name type="scientific">Falsiroseomonas frigidaquae</name>
    <dbReference type="NCBI Taxonomy" id="487318"/>
    <lineage>
        <taxon>Bacteria</taxon>
        <taxon>Pseudomonadati</taxon>
        <taxon>Pseudomonadota</taxon>
        <taxon>Alphaproteobacteria</taxon>
        <taxon>Acetobacterales</taxon>
        <taxon>Roseomonadaceae</taxon>
        <taxon>Falsiroseomonas</taxon>
    </lineage>
</organism>
<evidence type="ECO:0000259" key="1">
    <source>
        <dbReference type="PROSITE" id="PS50404"/>
    </source>
</evidence>
<dbReference type="InterPro" id="IPR004045">
    <property type="entry name" value="Glutathione_S-Trfase_N"/>
</dbReference>
<protein>
    <submittedName>
        <fullName evidence="2">Glutathione S-transferase family protein</fullName>
    </submittedName>
</protein>
<proteinExistence type="predicted"/>
<dbReference type="SFLD" id="SFLDS00019">
    <property type="entry name" value="Glutathione_Transferase_(cytos"/>
    <property type="match status" value="1"/>
</dbReference>
<accession>A0ABX1F6P1</accession>
<dbReference type="Gene3D" id="3.40.30.10">
    <property type="entry name" value="Glutaredoxin"/>
    <property type="match status" value="1"/>
</dbReference>
<dbReference type="InterPro" id="IPR040079">
    <property type="entry name" value="Glutathione_S-Trfase"/>
</dbReference>
<dbReference type="Proteomes" id="UP000765160">
    <property type="component" value="Unassembled WGS sequence"/>
</dbReference>
<name>A0ABX1F6P1_9PROT</name>
<dbReference type="SUPFAM" id="SSF47616">
    <property type="entry name" value="GST C-terminal domain-like"/>
    <property type="match status" value="1"/>
</dbReference>
<reference evidence="2 3" key="1">
    <citation type="submission" date="2020-03" db="EMBL/GenBank/DDBJ databases">
        <title>Roseomonas selenitidurans sp. nov. isolated from soil.</title>
        <authorList>
            <person name="Liu H."/>
        </authorList>
    </citation>
    <scope>NUCLEOTIDE SEQUENCE [LARGE SCALE GENOMIC DNA]</scope>
    <source>
        <strain evidence="2 3">JCM 15073</strain>
    </source>
</reference>
<dbReference type="EMBL" id="JAAVTX010000008">
    <property type="protein sequence ID" value="NKE48066.1"/>
    <property type="molecule type" value="Genomic_DNA"/>
</dbReference>
<dbReference type="InterPro" id="IPR004046">
    <property type="entry name" value="GST_C"/>
</dbReference>
<dbReference type="InterPro" id="IPR036282">
    <property type="entry name" value="Glutathione-S-Trfase_C_sf"/>
</dbReference>
<feature type="domain" description="GST N-terminal" evidence="1">
    <location>
        <begin position="1"/>
        <end position="78"/>
    </location>
</feature>
<keyword evidence="3" id="KW-1185">Reference proteome</keyword>
<dbReference type="Gene3D" id="1.20.1050.10">
    <property type="match status" value="1"/>
</dbReference>
<dbReference type="PANTHER" id="PTHR42673">
    <property type="entry name" value="MALEYLACETOACETATE ISOMERASE"/>
    <property type="match status" value="1"/>
</dbReference>
<dbReference type="SUPFAM" id="SSF52833">
    <property type="entry name" value="Thioredoxin-like"/>
    <property type="match status" value="1"/>
</dbReference>
<dbReference type="Pfam" id="PF00043">
    <property type="entry name" value="GST_C"/>
    <property type="match status" value="1"/>
</dbReference>
<dbReference type="PANTHER" id="PTHR42673:SF21">
    <property type="entry name" value="GLUTATHIONE S-TRANSFERASE YFCF"/>
    <property type="match status" value="1"/>
</dbReference>
<dbReference type="InterPro" id="IPR036249">
    <property type="entry name" value="Thioredoxin-like_sf"/>
</dbReference>
<gene>
    <name evidence="2" type="ORF">HB662_25030</name>
</gene>
<sequence length="202" mass="21604">MILIGRNLSPFVRRTAASLNLLGLHYVQRPFSVAQNAEEIRGFNPLGRVPALVMEDGEVLVDSSVILDALDELAGPDRALVPRSGTARRAVLRAVAIGVGATEKVVGAYYESRRPDAVRWEEAQAKLTAQAQAGFAALDRLAEAGGWLCDENLTQADVTAVTGLDFADRVLPDLAAGRFPALAALRDRANAIPAIGDTRFKD</sequence>
<dbReference type="RefSeq" id="WP_168054089.1">
    <property type="nucleotide sequence ID" value="NZ_JAATJR010000008.1"/>
</dbReference>
<comment type="caution">
    <text evidence="2">The sequence shown here is derived from an EMBL/GenBank/DDBJ whole genome shotgun (WGS) entry which is preliminary data.</text>
</comment>
<evidence type="ECO:0000313" key="3">
    <source>
        <dbReference type="Proteomes" id="UP000765160"/>
    </source>
</evidence>
<dbReference type="Pfam" id="PF13417">
    <property type="entry name" value="GST_N_3"/>
    <property type="match status" value="1"/>
</dbReference>
<dbReference type="PROSITE" id="PS50404">
    <property type="entry name" value="GST_NTER"/>
    <property type="match status" value="1"/>
</dbReference>
<evidence type="ECO:0000313" key="2">
    <source>
        <dbReference type="EMBL" id="NKE48066.1"/>
    </source>
</evidence>